<sequence>MDNIRLIIVIGYFAIIFGIGFYASRFVKSSTDFLLAGRKLGLLLTTATLAATHFGGGFVMGGGQDGYNFGLSGIYYAAGTGLGLIFLGLIAAKPLRKLSLFTITDYLEMRYNSKIVRVMGALLSLVAIVGIVAAQVGATRGALTILGVSPEAGAVVATILFIAYTAFAGMWGVTLTDSIQLIIIFIGLPVAAVLGMQQAGGWAAMQQTIAALPIEGGADAYFSFGGRGIPIMLGVITPVIMYDLIGQDFYQRLFSAKDENTARNGALLAGVLLLVFGIFPVMGGMAARAIFGEIPATASALPMLISEVLPVGLGAIVVAAILAAVMSTADSLLIAGTSHVTNDFYVKLINPEIADDTKKILAISRLWTVILGIAALFFALAMPGIISVLIFSYTMYASGVFVPVVLGILWKGGTEMGAITAIIAGSIAGLAGLQGWVSYGDVPNIAAAGAISLVVYVVVSLFTPKPEIPEELKA</sequence>
<keyword evidence="6 8" id="KW-0472">Membrane</keyword>
<keyword evidence="5 8" id="KW-1133">Transmembrane helix</keyword>
<dbReference type="GO" id="GO:0005886">
    <property type="term" value="C:plasma membrane"/>
    <property type="evidence" value="ECO:0007669"/>
    <property type="project" value="TreeGrafter"/>
</dbReference>
<dbReference type="AlphaFoldDB" id="C0GC01"/>
<evidence type="ECO:0000256" key="2">
    <source>
        <dbReference type="ARBA" id="ARBA00006434"/>
    </source>
</evidence>
<comment type="subcellular location">
    <subcellularLocation>
        <location evidence="1">Membrane</location>
        <topology evidence="1">Multi-pass membrane protein</topology>
    </subcellularLocation>
</comment>
<feature type="transmembrane region" description="Helical" evidence="8">
    <location>
        <begin position="224"/>
        <end position="245"/>
    </location>
</feature>
<feature type="transmembrane region" description="Helical" evidence="8">
    <location>
        <begin position="181"/>
        <end position="204"/>
    </location>
</feature>
<dbReference type="PANTHER" id="PTHR48086:SF7">
    <property type="entry name" value="SODIUM-SOLUTE SYMPORTER-RELATED"/>
    <property type="match status" value="1"/>
</dbReference>
<dbReference type="CDD" id="cd10322">
    <property type="entry name" value="SLC5sbd"/>
    <property type="match status" value="1"/>
</dbReference>
<dbReference type="RefSeq" id="WP_008513686.1">
    <property type="nucleotide sequence ID" value="NZ_ACJM01000001.1"/>
</dbReference>
<dbReference type="Gene3D" id="1.20.1730.10">
    <property type="entry name" value="Sodium/glucose cotransporter"/>
    <property type="match status" value="1"/>
</dbReference>
<accession>C0GC01</accession>
<feature type="transmembrane region" description="Helical" evidence="8">
    <location>
        <begin position="73"/>
        <end position="95"/>
    </location>
</feature>
<dbReference type="NCBIfam" id="TIGR00813">
    <property type="entry name" value="sss"/>
    <property type="match status" value="1"/>
</dbReference>
<evidence type="ECO:0000256" key="6">
    <source>
        <dbReference type="ARBA" id="ARBA00023136"/>
    </source>
</evidence>
<name>C0GC01_DETAL</name>
<organism evidence="9 10">
    <name type="scientific">Dethiobacter alkaliphilus AHT 1</name>
    <dbReference type="NCBI Taxonomy" id="555088"/>
    <lineage>
        <taxon>Bacteria</taxon>
        <taxon>Bacillati</taxon>
        <taxon>Bacillota</taxon>
        <taxon>Dethiobacteria</taxon>
        <taxon>Dethiobacterales</taxon>
        <taxon>Dethiobacteraceae</taxon>
        <taxon>Dethiobacter</taxon>
    </lineage>
</organism>
<evidence type="ECO:0000313" key="10">
    <source>
        <dbReference type="Proteomes" id="UP000006443"/>
    </source>
</evidence>
<feature type="transmembrane region" description="Helical" evidence="8">
    <location>
        <begin position="115"/>
        <end position="134"/>
    </location>
</feature>
<dbReference type="OrthoDB" id="9766407at2"/>
<dbReference type="GO" id="GO:0022857">
    <property type="term" value="F:transmembrane transporter activity"/>
    <property type="evidence" value="ECO:0007669"/>
    <property type="project" value="InterPro"/>
</dbReference>
<dbReference type="PROSITE" id="PS50283">
    <property type="entry name" value="NA_SOLUT_SYMP_3"/>
    <property type="match status" value="1"/>
</dbReference>
<comment type="caution">
    <text evidence="9">The sequence shown here is derived from an EMBL/GenBank/DDBJ whole genome shotgun (WGS) entry which is preliminary data.</text>
</comment>
<dbReference type="InterPro" id="IPR050277">
    <property type="entry name" value="Sodium:Solute_Symporter"/>
</dbReference>
<evidence type="ECO:0000256" key="4">
    <source>
        <dbReference type="ARBA" id="ARBA00022692"/>
    </source>
</evidence>
<evidence type="ECO:0000313" key="9">
    <source>
        <dbReference type="EMBL" id="EEG78736.1"/>
    </source>
</evidence>
<feature type="transmembrane region" description="Helical" evidence="8">
    <location>
        <begin position="393"/>
        <end position="410"/>
    </location>
</feature>
<evidence type="ECO:0000256" key="5">
    <source>
        <dbReference type="ARBA" id="ARBA00022989"/>
    </source>
</evidence>
<feature type="transmembrane region" description="Helical" evidence="8">
    <location>
        <begin position="40"/>
        <end position="61"/>
    </location>
</feature>
<evidence type="ECO:0000256" key="3">
    <source>
        <dbReference type="ARBA" id="ARBA00022448"/>
    </source>
</evidence>
<dbReference type="PANTHER" id="PTHR48086">
    <property type="entry name" value="SODIUM/PROLINE SYMPORTER-RELATED"/>
    <property type="match status" value="1"/>
</dbReference>
<feature type="transmembrane region" description="Helical" evidence="8">
    <location>
        <begin position="417"/>
        <end position="439"/>
    </location>
</feature>
<gene>
    <name evidence="9" type="ORF">DealDRAFT_0010</name>
</gene>
<feature type="transmembrane region" description="Helical" evidence="8">
    <location>
        <begin position="6"/>
        <end position="28"/>
    </location>
</feature>
<dbReference type="Proteomes" id="UP000006443">
    <property type="component" value="Unassembled WGS sequence"/>
</dbReference>
<dbReference type="EMBL" id="ACJM01000001">
    <property type="protein sequence ID" value="EEG78736.1"/>
    <property type="molecule type" value="Genomic_DNA"/>
</dbReference>
<dbReference type="eggNOG" id="COG0591">
    <property type="taxonomic scope" value="Bacteria"/>
</dbReference>
<evidence type="ECO:0000256" key="8">
    <source>
        <dbReference type="SAM" id="Phobius"/>
    </source>
</evidence>
<feature type="transmembrane region" description="Helical" evidence="8">
    <location>
        <begin position="366"/>
        <end position="387"/>
    </location>
</feature>
<evidence type="ECO:0000256" key="7">
    <source>
        <dbReference type="RuleBase" id="RU362091"/>
    </source>
</evidence>
<keyword evidence="4 8" id="KW-0812">Transmembrane</keyword>
<reference evidence="9 10" key="1">
    <citation type="submission" date="2009-02" db="EMBL/GenBank/DDBJ databases">
        <title>Sequencing of the draft genome and assembly of Dethiobacter alkaliphilus AHT 1.</title>
        <authorList>
            <consortium name="US DOE Joint Genome Institute (JGI-PGF)"/>
            <person name="Lucas S."/>
            <person name="Copeland A."/>
            <person name="Lapidus A."/>
            <person name="Glavina del Rio T."/>
            <person name="Dalin E."/>
            <person name="Tice H."/>
            <person name="Bruce D."/>
            <person name="Goodwin L."/>
            <person name="Pitluck S."/>
            <person name="Larimer F."/>
            <person name="Land M.L."/>
            <person name="Hauser L."/>
            <person name="Muyzer G."/>
        </authorList>
    </citation>
    <scope>NUCLEOTIDE SEQUENCE [LARGE SCALE GENOMIC DNA]</scope>
    <source>
        <strain evidence="9 10">AHT 1</strain>
    </source>
</reference>
<proteinExistence type="inferred from homology"/>
<dbReference type="STRING" id="555088.DealDRAFT_0010"/>
<protein>
    <submittedName>
        <fullName evidence="9">Na+/solute symporter</fullName>
    </submittedName>
</protein>
<feature type="transmembrane region" description="Helical" evidence="8">
    <location>
        <begin position="303"/>
        <end position="325"/>
    </location>
</feature>
<feature type="transmembrane region" description="Helical" evidence="8">
    <location>
        <begin position="445"/>
        <end position="463"/>
    </location>
</feature>
<dbReference type="InterPro" id="IPR001734">
    <property type="entry name" value="Na/solute_symporter"/>
</dbReference>
<dbReference type="InterPro" id="IPR038377">
    <property type="entry name" value="Na/Glc_symporter_sf"/>
</dbReference>
<keyword evidence="10" id="KW-1185">Reference proteome</keyword>
<keyword evidence="3" id="KW-0813">Transport</keyword>
<feature type="transmembrane region" description="Helical" evidence="8">
    <location>
        <begin position="154"/>
        <end position="174"/>
    </location>
</feature>
<evidence type="ECO:0000256" key="1">
    <source>
        <dbReference type="ARBA" id="ARBA00004141"/>
    </source>
</evidence>
<comment type="similarity">
    <text evidence="2 7">Belongs to the sodium:solute symporter (SSF) (TC 2.A.21) family.</text>
</comment>
<dbReference type="Pfam" id="PF00474">
    <property type="entry name" value="SSF"/>
    <property type="match status" value="1"/>
</dbReference>
<feature type="transmembrane region" description="Helical" evidence="8">
    <location>
        <begin position="266"/>
        <end position="291"/>
    </location>
</feature>